<gene>
    <name evidence="1" type="ORF">ACFW6T_19285</name>
</gene>
<proteinExistence type="predicted"/>
<organism evidence="1 2">
    <name type="scientific">Kitasatospora phosalacinea</name>
    <dbReference type="NCBI Taxonomy" id="2065"/>
    <lineage>
        <taxon>Bacteria</taxon>
        <taxon>Bacillati</taxon>
        <taxon>Actinomycetota</taxon>
        <taxon>Actinomycetes</taxon>
        <taxon>Kitasatosporales</taxon>
        <taxon>Streptomycetaceae</taxon>
        <taxon>Kitasatospora</taxon>
    </lineage>
</organism>
<name>A0ABW6GN01_9ACTN</name>
<accession>A0ABW6GN01</accession>
<dbReference type="EMBL" id="JBHYPX010000038">
    <property type="protein sequence ID" value="MFE1354128.1"/>
    <property type="molecule type" value="Genomic_DNA"/>
</dbReference>
<keyword evidence="2" id="KW-1185">Reference proteome</keyword>
<evidence type="ECO:0000313" key="1">
    <source>
        <dbReference type="EMBL" id="MFE1354128.1"/>
    </source>
</evidence>
<comment type="caution">
    <text evidence="1">The sequence shown here is derived from an EMBL/GenBank/DDBJ whole genome shotgun (WGS) entry which is preliminary data.</text>
</comment>
<reference evidence="1 2" key="1">
    <citation type="submission" date="2024-09" db="EMBL/GenBank/DDBJ databases">
        <title>The Natural Products Discovery Center: Release of the First 8490 Sequenced Strains for Exploring Actinobacteria Biosynthetic Diversity.</title>
        <authorList>
            <person name="Kalkreuter E."/>
            <person name="Kautsar S.A."/>
            <person name="Yang D."/>
            <person name="Bader C.D."/>
            <person name="Teijaro C.N."/>
            <person name="Fluegel L."/>
            <person name="Davis C.M."/>
            <person name="Simpson J.R."/>
            <person name="Lauterbach L."/>
            <person name="Steele A.D."/>
            <person name="Gui C."/>
            <person name="Meng S."/>
            <person name="Li G."/>
            <person name="Viehrig K."/>
            <person name="Ye F."/>
            <person name="Su P."/>
            <person name="Kiefer A.F."/>
            <person name="Nichols A."/>
            <person name="Cepeda A.J."/>
            <person name="Yan W."/>
            <person name="Fan B."/>
            <person name="Jiang Y."/>
            <person name="Adhikari A."/>
            <person name="Zheng C.-J."/>
            <person name="Schuster L."/>
            <person name="Cowan T.M."/>
            <person name="Smanski M.J."/>
            <person name="Chevrette M.G."/>
            <person name="De Carvalho L.P.S."/>
            <person name="Shen B."/>
        </authorList>
    </citation>
    <scope>NUCLEOTIDE SEQUENCE [LARGE SCALE GENOMIC DNA]</scope>
    <source>
        <strain evidence="1 2">NPDC058753</strain>
    </source>
</reference>
<dbReference type="Proteomes" id="UP001599542">
    <property type="component" value="Unassembled WGS sequence"/>
</dbReference>
<sequence length="347" mass="36492">MTAPGTRGRVPLYEHALHLHRAGPDAPLPRTVRLPDEERYRRAERRRRWRPEPAGARTAALLEQRLVRPLTPAALRLLAVGPAQLPVPRRPDPAVGALARRHPPGLLRTVGRHLVRHGTERDAVAAGPLLLAETATEREAPLIQTVGLLGQPFGGLPAHALERLRAPAAVPALIRLAERTTGIDRTHGVHALNRLAAPRAHYPWWNGPHPLAAPDRPADEGDCTGCFAGETIVAAAVGRAIADPHADSETVDQTGRLLRATAESHGTGATLAPTADRYRSVLTLAAHLAGADADAGAGAGREGGGGEGDRAAWFVSGWSRCCAAPAGPCGWPSCGAIRGGTSRAGRP</sequence>
<evidence type="ECO:0000313" key="2">
    <source>
        <dbReference type="Proteomes" id="UP001599542"/>
    </source>
</evidence>
<dbReference type="RefSeq" id="WP_380329014.1">
    <property type="nucleotide sequence ID" value="NZ_JBHYPW010000053.1"/>
</dbReference>
<protein>
    <submittedName>
        <fullName evidence="1">Uncharacterized protein</fullName>
    </submittedName>
</protein>